<sequence>MVSPLYFWFGASATDFPEGIIFPFGCVAFTAESRAKQGLTAQKFFLPLGVIRKSFSPLAVAVLRMHGKELGRVRGSPNSRPMQPFRW</sequence>
<comment type="caution">
    <text evidence="1">The sequence shown here is derived from an EMBL/GenBank/DDBJ whole genome shotgun (WGS) entry which is preliminary data.</text>
</comment>
<organism evidence="1 2">
    <name type="scientific">Cytobacillus solani</name>
    <dbReference type="NCBI Taxonomy" id="1637975"/>
    <lineage>
        <taxon>Bacteria</taxon>
        <taxon>Bacillati</taxon>
        <taxon>Bacillota</taxon>
        <taxon>Bacilli</taxon>
        <taxon>Bacillales</taxon>
        <taxon>Bacillaceae</taxon>
        <taxon>Cytobacillus</taxon>
    </lineage>
</organism>
<evidence type="ECO:0000313" key="1">
    <source>
        <dbReference type="EMBL" id="KQL18439.1"/>
    </source>
</evidence>
<dbReference type="PATRIC" id="fig|1637975.4.peg.1243"/>
<keyword evidence="2" id="KW-1185">Reference proteome</keyword>
<dbReference type="AlphaFoldDB" id="A0A0Q3VGT1"/>
<accession>A0A0Q3VGT1</accession>
<dbReference type="Proteomes" id="UP000050996">
    <property type="component" value="Unassembled WGS sequence"/>
</dbReference>
<dbReference type="EMBL" id="LJIX01000006">
    <property type="protein sequence ID" value="KQL18439.1"/>
    <property type="molecule type" value="Genomic_DNA"/>
</dbReference>
<proteinExistence type="predicted"/>
<reference evidence="1 2" key="1">
    <citation type="submission" date="2015-09" db="EMBL/GenBank/DDBJ databases">
        <title>Genome sequencing project for genomic taxonomy and phylogenomics of Bacillus-like bacteria.</title>
        <authorList>
            <person name="Liu B."/>
            <person name="Wang J."/>
            <person name="Zhu Y."/>
            <person name="Liu G."/>
            <person name="Chen Q."/>
            <person name="Chen Z."/>
            <person name="Lan J."/>
            <person name="Che J."/>
            <person name="Ge C."/>
            <person name="Shi H."/>
            <person name="Pan Z."/>
            <person name="Liu X."/>
        </authorList>
    </citation>
    <scope>NUCLEOTIDE SEQUENCE [LARGE SCALE GENOMIC DNA]</scope>
    <source>
        <strain evidence="1 2">FJAT-18043</strain>
    </source>
</reference>
<name>A0A0Q3VGT1_9BACI</name>
<gene>
    <name evidence="1" type="ORF">AN957_07550</name>
</gene>
<protein>
    <submittedName>
        <fullName evidence="1">Uncharacterized protein</fullName>
    </submittedName>
</protein>
<evidence type="ECO:0000313" key="2">
    <source>
        <dbReference type="Proteomes" id="UP000050996"/>
    </source>
</evidence>